<organism evidence="1 2">
    <name type="scientific">Prymnesium parvum</name>
    <name type="common">Toxic golden alga</name>
    <dbReference type="NCBI Taxonomy" id="97485"/>
    <lineage>
        <taxon>Eukaryota</taxon>
        <taxon>Haptista</taxon>
        <taxon>Haptophyta</taxon>
        <taxon>Prymnesiophyceae</taxon>
        <taxon>Prymnesiales</taxon>
        <taxon>Prymnesiaceae</taxon>
        <taxon>Prymnesium</taxon>
    </lineage>
</organism>
<gene>
    <name evidence="1" type="ORF">AB1Y20_001142</name>
</gene>
<protein>
    <recommendedName>
        <fullName evidence="3">Ubiquitin-like domain-containing protein</fullName>
    </recommendedName>
</protein>
<dbReference type="Proteomes" id="UP001515480">
    <property type="component" value="Unassembled WGS sequence"/>
</dbReference>
<evidence type="ECO:0000313" key="2">
    <source>
        <dbReference type="Proteomes" id="UP001515480"/>
    </source>
</evidence>
<accession>A0AB34KA13</accession>
<dbReference type="EMBL" id="JBGBPQ010000001">
    <property type="protein sequence ID" value="KAL1530227.1"/>
    <property type="molecule type" value="Genomic_DNA"/>
</dbReference>
<proteinExistence type="predicted"/>
<evidence type="ECO:0000313" key="1">
    <source>
        <dbReference type="EMBL" id="KAL1530227.1"/>
    </source>
</evidence>
<keyword evidence="2" id="KW-1185">Reference proteome</keyword>
<sequence length="137" mass="15582">MAPKRKVKVKKKAKKKEEDWGALEKVEYVTLEIRNSDWASMRFMHLAATTMTLDSVRKLIMEEHSVPSAAGLRLFMGAGVSEESLLKPEDFNLSLDQLSITGGSKNDNILQVITYEYQPFKSILNVPRFARPTPLRQ</sequence>
<comment type="caution">
    <text evidence="1">The sequence shown here is derived from an EMBL/GenBank/DDBJ whole genome shotgun (WGS) entry which is preliminary data.</text>
</comment>
<evidence type="ECO:0008006" key="3">
    <source>
        <dbReference type="Google" id="ProtNLM"/>
    </source>
</evidence>
<reference evidence="1 2" key="1">
    <citation type="journal article" date="2024" name="Science">
        <title>Giant polyketide synthase enzymes in the biosynthesis of giant marine polyether toxins.</title>
        <authorList>
            <person name="Fallon T.R."/>
            <person name="Shende V.V."/>
            <person name="Wierzbicki I.H."/>
            <person name="Pendleton A.L."/>
            <person name="Watervoot N.F."/>
            <person name="Auber R.P."/>
            <person name="Gonzalez D.J."/>
            <person name="Wisecaver J.H."/>
            <person name="Moore B.S."/>
        </authorList>
    </citation>
    <scope>NUCLEOTIDE SEQUENCE [LARGE SCALE GENOMIC DNA]</scope>
    <source>
        <strain evidence="1 2">12B1</strain>
    </source>
</reference>
<dbReference type="AlphaFoldDB" id="A0AB34KA13"/>
<name>A0AB34KA13_PRYPA</name>